<keyword evidence="2" id="KW-1185">Reference proteome</keyword>
<dbReference type="GeneID" id="90994619"/>
<organism evidence="1 2">
    <name type="scientific">Tissierella praeacuta DSM 18095</name>
    <dbReference type="NCBI Taxonomy" id="1123404"/>
    <lineage>
        <taxon>Bacteria</taxon>
        <taxon>Bacillati</taxon>
        <taxon>Bacillota</taxon>
        <taxon>Tissierellia</taxon>
        <taxon>Tissierellales</taxon>
        <taxon>Tissierellaceae</taxon>
        <taxon>Tissierella</taxon>
    </lineage>
</organism>
<sequence length="480" mass="57085">MINIENVAKMSNEEIRDNIILLNKKQLKLIKESSYLNAFNGINILKNMLKDRKQTENKGLISEFNLLDYYINKVINLLNKSMPELGGKIDLELDEIICIREEIYELLSIIDGYNIELSYMGELVDQYGIKILSKKDYENIPYNANKVDELIAIINDILNKLKDDYYKYIHVISQIVLTIPMRLVKENYFAILKNTIMRNLRLYTKVQVEAQINEYKKQFNSSIRDGYGTKFDYYFREIQKLRNIKLSDKNLDELDIIVKEIINLAKEINEIFDFILRLGLISNMVIVIFLEKDSLISEEIVEIYEKWMKTITNEDKESIDKLNNIIEKGIKKIEEDIFVDLEEFNILNSEALKREDFNYVELDEDLLYTKKILTYYNDTKLVDNKILFPENDIQITQEYLEQIVDSLIQYINRSLSKMSNIERKVRMRKLLSEIELPFNGIEEFNDYIRYSLDSKVLSKEEINFTIDYLLYFLQEFINEE</sequence>
<accession>A0A1M4ZK60</accession>
<evidence type="ECO:0000313" key="2">
    <source>
        <dbReference type="Proteomes" id="UP000184114"/>
    </source>
</evidence>
<evidence type="ECO:0000313" key="1">
    <source>
        <dbReference type="EMBL" id="SHF18197.1"/>
    </source>
</evidence>
<protein>
    <submittedName>
        <fullName evidence="1">Uncharacterized protein</fullName>
    </submittedName>
</protein>
<dbReference type="STRING" id="1123404.SAMN02745784_03082"/>
<dbReference type="AlphaFoldDB" id="A0A1M4ZK60"/>
<gene>
    <name evidence="1" type="ORF">SAMN02745784_03082</name>
</gene>
<dbReference type="Proteomes" id="UP000184114">
    <property type="component" value="Unassembled WGS sequence"/>
</dbReference>
<dbReference type="RefSeq" id="WP_072977920.1">
    <property type="nucleotide sequence ID" value="NZ_FQTY01000026.1"/>
</dbReference>
<proteinExistence type="predicted"/>
<name>A0A1M4ZK60_9FIRM</name>
<dbReference type="EMBL" id="FQTY01000026">
    <property type="protein sequence ID" value="SHF18197.1"/>
    <property type="molecule type" value="Genomic_DNA"/>
</dbReference>
<reference evidence="2" key="1">
    <citation type="submission" date="2016-11" db="EMBL/GenBank/DDBJ databases">
        <authorList>
            <person name="Varghese N."/>
            <person name="Submissions S."/>
        </authorList>
    </citation>
    <scope>NUCLEOTIDE SEQUENCE [LARGE SCALE GENOMIC DNA]</scope>
    <source>
        <strain evidence="2">DSM 18095</strain>
    </source>
</reference>